<feature type="compositionally biased region" description="Polar residues" evidence="1">
    <location>
        <begin position="29"/>
        <end position="46"/>
    </location>
</feature>
<proteinExistence type="predicted"/>
<name>A0A2T6SXG3_HELPX</name>
<feature type="region of interest" description="Disordered" evidence="1">
    <location>
        <begin position="21"/>
        <end position="150"/>
    </location>
</feature>
<dbReference type="EMBL" id="QBQB01000071">
    <property type="protein sequence ID" value="PUD42719.1"/>
    <property type="molecule type" value="Genomic_DNA"/>
</dbReference>
<evidence type="ECO:0000256" key="1">
    <source>
        <dbReference type="SAM" id="MobiDB-lite"/>
    </source>
</evidence>
<feature type="compositionally biased region" description="Polar residues" evidence="1">
    <location>
        <begin position="58"/>
        <end position="84"/>
    </location>
</feature>
<protein>
    <recommendedName>
        <fullName evidence="4">Hac prophage II protein</fullName>
    </recommendedName>
</protein>
<accession>A0A2T6SXG3</accession>
<dbReference type="AlphaFoldDB" id="A0A2T6SXG3"/>
<evidence type="ECO:0000313" key="2">
    <source>
        <dbReference type="EMBL" id="PUD42719.1"/>
    </source>
</evidence>
<gene>
    <name evidence="2" type="ORF">C2R92_01455</name>
</gene>
<evidence type="ECO:0008006" key="4">
    <source>
        <dbReference type="Google" id="ProtNLM"/>
    </source>
</evidence>
<feature type="compositionally biased region" description="Basic and acidic residues" evidence="1">
    <location>
        <begin position="96"/>
        <end position="105"/>
    </location>
</feature>
<organism evidence="2 3">
    <name type="scientific">Helicobacter pylori</name>
    <name type="common">Campylobacter pylori</name>
    <dbReference type="NCBI Taxonomy" id="210"/>
    <lineage>
        <taxon>Bacteria</taxon>
        <taxon>Pseudomonadati</taxon>
        <taxon>Campylobacterota</taxon>
        <taxon>Epsilonproteobacteria</taxon>
        <taxon>Campylobacterales</taxon>
        <taxon>Helicobacteraceae</taxon>
        <taxon>Helicobacter</taxon>
    </lineage>
</organism>
<reference evidence="2 3" key="1">
    <citation type="submission" date="2018-01" db="EMBL/GenBank/DDBJ databases">
        <title>Helicobacter pylori genome-wide association study shows promise for predicting gastric cancer risk.</title>
        <authorList>
            <person name="Berthenet E."/>
            <person name="Yahara K."/>
            <person name="Thorell K."/>
            <person name="Pascoe B."/>
            <person name="Meric G."/>
            <person name="Mikhail J.M."/>
            <person name="Engstrand L."/>
            <person name="Enroth H."/>
            <person name="Burette A."/>
            <person name="Megraud F."/>
            <person name="Atherton J."/>
            <person name="Smith S."/>
            <person name="Wilkinson T.S."/>
            <person name="Hitchings M.D."/>
            <person name="Falush D."/>
            <person name="Sheppard S.K."/>
        </authorList>
    </citation>
    <scope>NUCLEOTIDE SEQUENCE [LARGE SCALE GENOMIC DNA]</scope>
    <source>
        <strain evidence="2 3">462</strain>
    </source>
</reference>
<dbReference type="RefSeq" id="WP_108273392.1">
    <property type="nucleotide sequence ID" value="NZ_QBQB01000071.1"/>
</dbReference>
<comment type="caution">
    <text evidence="2">The sequence shown here is derived from an EMBL/GenBank/DDBJ whole genome shotgun (WGS) entry which is preliminary data.</text>
</comment>
<dbReference type="Proteomes" id="UP000244660">
    <property type="component" value="Unassembled WGS sequence"/>
</dbReference>
<sequence>MRQEHETAKSFNELKAITEAIMLKKGEPTNATHQTSEPTQEANNANAKAHTPKRMQEARTQTSENANISDLTQKTGSKPKTSVQAKKGALNPTKKAFSERQKTTIRDNAQTSDNKRLKTEQASNSNLRAKPSGEALAGLATHQEKGGSDE</sequence>
<evidence type="ECO:0000313" key="3">
    <source>
        <dbReference type="Proteomes" id="UP000244660"/>
    </source>
</evidence>